<evidence type="ECO:0000313" key="3">
    <source>
        <dbReference type="Proteomes" id="UP000199230"/>
    </source>
</evidence>
<dbReference type="PANTHER" id="PTHR33525:SF4">
    <property type="entry name" value="CYCLIC DI-GMP PHOSPHODIESTERASE CDGJ"/>
    <property type="match status" value="1"/>
</dbReference>
<dbReference type="EMBL" id="FNPV01000009">
    <property type="protein sequence ID" value="SDZ11370.1"/>
    <property type="molecule type" value="Genomic_DNA"/>
</dbReference>
<organism evidence="2 3">
    <name type="scientific">Tindallia californiensis</name>
    <dbReference type="NCBI Taxonomy" id="159292"/>
    <lineage>
        <taxon>Bacteria</taxon>
        <taxon>Bacillati</taxon>
        <taxon>Bacillota</taxon>
        <taxon>Clostridia</taxon>
        <taxon>Peptostreptococcales</taxon>
        <taxon>Tindalliaceae</taxon>
        <taxon>Tindallia</taxon>
    </lineage>
</organism>
<protein>
    <submittedName>
        <fullName evidence="2">Diguanylate phosphodiesterase</fullName>
    </submittedName>
</protein>
<dbReference type="SUPFAM" id="SSF141868">
    <property type="entry name" value="EAL domain-like"/>
    <property type="match status" value="1"/>
</dbReference>
<proteinExistence type="predicted"/>
<evidence type="ECO:0000313" key="2">
    <source>
        <dbReference type="EMBL" id="SDZ11370.1"/>
    </source>
</evidence>
<dbReference type="InterPro" id="IPR014408">
    <property type="entry name" value="dGMP_Pdiesterase_EAL/HD-GYP"/>
</dbReference>
<dbReference type="Proteomes" id="UP000199230">
    <property type="component" value="Unassembled WGS sequence"/>
</dbReference>
<keyword evidence="3" id="KW-1185">Reference proteome</keyword>
<sequence length="399" mass="46332">MNVYAARQPIFTRKEEVFGYELLHRKTEENRFMGTDHTEATAELINNTFLSIGLQEYSSNKRLFINFSRDLIVSKIPMLLPKELIVVEILEDVEIDKELVEACQELKEAGYLLALDDFVFREGYEELIPLASIIKTEYGSYSPAEHQKLVQQYGNKILLVERVETREEFDELAGYGYHLFQGFFFSKPIMMKGKEVQPFNPVLLQVIEELNKEDPHYDLIAQKIENDLSLTYKFLKLANTIQFGSKFPVDTAKEAMVRIGLESIRKWIYILMLQDVKFNQNSEMITNSLIRAKMMEMIAEHQKNKKSHFFLAGLFSELDAITGKSFEILAEELPLSPEVEKALLRKGGKVMEMLHFILNFEKGKLVSRDDMLKNGKEELNLSDVYQHSIEWSNKLLELK</sequence>
<dbReference type="Gene3D" id="3.20.20.450">
    <property type="entry name" value="EAL domain"/>
    <property type="match status" value="2"/>
</dbReference>
<dbReference type="SUPFAM" id="SSF109604">
    <property type="entry name" value="HD-domain/PDEase-like"/>
    <property type="match status" value="1"/>
</dbReference>
<accession>A0A1H3QDK4</accession>
<dbReference type="PROSITE" id="PS51833">
    <property type="entry name" value="HDOD"/>
    <property type="match status" value="1"/>
</dbReference>
<dbReference type="PIRSF" id="PIRSF003180">
    <property type="entry name" value="DiGMPpdiest_YuxH"/>
    <property type="match status" value="1"/>
</dbReference>
<dbReference type="Gene3D" id="1.10.3210.10">
    <property type="entry name" value="Hypothetical protein af1432"/>
    <property type="match status" value="1"/>
</dbReference>
<dbReference type="RefSeq" id="WP_093314776.1">
    <property type="nucleotide sequence ID" value="NZ_FNPV01000009.1"/>
</dbReference>
<dbReference type="InterPro" id="IPR035919">
    <property type="entry name" value="EAL_sf"/>
</dbReference>
<dbReference type="STRING" id="159292.SAMN05192546_10916"/>
<evidence type="ECO:0000259" key="1">
    <source>
        <dbReference type="PROSITE" id="PS51833"/>
    </source>
</evidence>
<name>A0A1H3QDK4_9FIRM</name>
<dbReference type="InterPro" id="IPR013976">
    <property type="entry name" value="HDOD"/>
</dbReference>
<gene>
    <name evidence="2" type="ORF">SAMN05192546_10916</name>
</gene>
<dbReference type="OrthoDB" id="9804751at2"/>
<dbReference type="AlphaFoldDB" id="A0A1H3QDK4"/>
<dbReference type="PANTHER" id="PTHR33525">
    <property type="match status" value="1"/>
</dbReference>
<dbReference type="Pfam" id="PF08668">
    <property type="entry name" value="HDOD"/>
    <property type="match status" value="1"/>
</dbReference>
<feature type="domain" description="HDOD" evidence="1">
    <location>
        <begin position="196"/>
        <end position="391"/>
    </location>
</feature>
<dbReference type="InterPro" id="IPR052340">
    <property type="entry name" value="RNase_Y/CdgJ"/>
</dbReference>
<reference evidence="2 3" key="1">
    <citation type="submission" date="2016-10" db="EMBL/GenBank/DDBJ databases">
        <authorList>
            <person name="de Groot N.N."/>
        </authorList>
    </citation>
    <scope>NUCLEOTIDE SEQUENCE [LARGE SCALE GENOMIC DNA]</scope>
    <source>
        <strain evidence="2 3">APO</strain>
    </source>
</reference>